<keyword evidence="1 2" id="KW-0808">Transferase</keyword>
<evidence type="ECO:0000256" key="2">
    <source>
        <dbReference type="HAMAP-Rule" id="MF_01139"/>
    </source>
</evidence>
<dbReference type="HAMAP" id="MF_01139">
    <property type="entry name" value="ISPT"/>
    <property type="match status" value="1"/>
</dbReference>
<comment type="function">
    <text evidence="2">Catalyzes the condensation of isopentenyl diphosphate (IPP) with allylic pyrophosphates generating different type of terpenoids.</text>
</comment>
<reference evidence="3" key="1">
    <citation type="submission" date="2020-10" db="EMBL/GenBank/DDBJ databases">
        <authorList>
            <person name="Gilroy R."/>
        </authorList>
    </citation>
    <scope>NUCLEOTIDE SEQUENCE</scope>
    <source>
        <strain evidence="3">14700</strain>
    </source>
</reference>
<dbReference type="GO" id="GO:0016094">
    <property type="term" value="P:polyprenol biosynthetic process"/>
    <property type="evidence" value="ECO:0007669"/>
    <property type="project" value="TreeGrafter"/>
</dbReference>
<dbReference type="CDD" id="cd00475">
    <property type="entry name" value="Cis_IPPS"/>
    <property type="match status" value="1"/>
</dbReference>
<feature type="binding site" evidence="2">
    <location>
        <position position="28"/>
    </location>
    <ligand>
        <name>substrate</name>
    </ligand>
</feature>
<gene>
    <name evidence="3" type="primary">uppS</name>
    <name evidence="3" type="ORF">IAA72_03910</name>
</gene>
<dbReference type="Gene3D" id="3.40.1180.10">
    <property type="entry name" value="Decaprenyl diphosphate synthase-like"/>
    <property type="match status" value="1"/>
</dbReference>
<organism evidence="3 4">
    <name type="scientific">Candidatus Ornithospirochaeta stercoravium</name>
    <dbReference type="NCBI Taxonomy" id="2840897"/>
    <lineage>
        <taxon>Bacteria</taxon>
        <taxon>Pseudomonadati</taxon>
        <taxon>Spirochaetota</taxon>
        <taxon>Spirochaetia</taxon>
        <taxon>Spirochaetales</taxon>
        <taxon>Spirochaetaceae</taxon>
        <taxon>Spirochaetaceae incertae sedis</taxon>
        <taxon>Candidatus Ornithospirochaeta</taxon>
    </lineage>
</organism>
<reference evidence="3" key="2">
    <citation type="journal article" date="2021" name="PeerJ">
        <title>Extensive microbial diversity within the chicken gut microbiome revealed by metagenomics and culture.</title>
        <authorList>
            <person name="Gilroy R."/>
            <person name="Ravi A."/>
            <person name="Getino M."/>
            <person name="Pursley I."/>
            <person name="Horton D.L."/>
            <person name="Alikhan N.F."/>
            <person name="Baker D."/>
            <person name="Gharbi K."/>
            <person name="Hall N."/>
            <person name="Watson M."/>
            <person name="Adriaenssens E.M."/>
            <person name="Foster-Nyarko E."/>
            <person name="Jarju S."/>
            <person name="Secka A."/>
            <person name="Antonio M."/>
            <person name="Oren A."/>
            <person name="Chaudhuri R.R."/>
            <person name="La Ragione R."/>
            <person name="Hildebrand F."/>
            <person name="Pallen M.J."/>
        </authorList>
    </citation>
    <scope>NUCLEOTIDE SEQUENCE</scope>
    <source>
        <strain evidence="3">14700</strain>
    </source>
</reference>
<feature type="binding site" evidence="2">
    <location>
        <position position="61"/>
    </location>
    <ligand>
        <name>substrate</name>
    </ligand>
</feature>
<evidence type="ECO:0000313" key="4">
    <source>
        <dbReference type="Proteomes" id="UP000810292"/>
    </source>
</evidence>
<sequence length="224" mass="25258">MDLQHLAIIMDGNGRWAEKRGLPRSSGHLEGGKAAVKVISSCLGRIPYLTLFCFSTENWKRPRTEVDYLMNLIADRAIAEIPEAKEKGIRILHLGSREGLPEAVLKALDKAVLETSECRNLTLQLAINYGGHDEITRAVRKAYSSGQHDFSEKSILSYLDNPEVPSPDYIARSGGEKRLSGFMLYQSSYAEIGFYDKLWPDWDGSMIDEIIRDYDSRNRRFGGI</sequence>
<dbReference type="AlphaFoldDB" id="A0A9D9IAP4"/>
<dbReference type="InterPro" id="IPR036424">
    <property type="entry name" value="UPP_synth-like_sf"/>
</dbReference>
<dbReference type="EMBL" id="JADIMF010000061">
    <property type="protein sequence ID" value="MBO8468912.1"/>
    <property type="molecule type" value="Genomic_DNA"/>
</dbReference>
<comment type="similarity">
    <text evidence="2">Belongs to the UPP synthase family.</text>
</comment>
<dbReference type="InterPro" id="IPR001441">
    <property type="entry name" value="UPP_synth-like"/>
</dbReference>
<comment type="subunit">
    <text evidence="2">Homodimer.</text>
</comment>
<keyword evidence="2" id="KW-0479">Metal-binding</keyword>
<dbReference type="SUPFAM" id="SSF64005">
    <property type="entry name" value="Undecaprenyl diphosphate synthase"/>
    <property type="match status" value="1"/>
</dbReference>
<feature type="binding site" evidence="2">
    <location>
        <position position="59"/>
    </location>
    <ligand>
        <name>substrate</name>
    </ligand>
</feature>
<comment type="caution">
    <text evidence="3">The sequence shown here is derived from an EMBL/GenBank/DDBJ whole genome shotgun (WGS) entry which is preliminary data.</text>
</comment>
<feature type="binding site" evidence="2">
    <location>
        <position position="191"/>
    </location>
    <ligand>
        <name>Mg(2+)</name>
        <dbReference type="ChEBI" id="CHEBI:18420"/>
    </ligand>
</feature>
<evidence type="ECO:0000313" key="3">
    <source>
        <dbReference type="EMBL" id="MBO8468912.1"/>
    </source>
</evidence>
<feature type="binding site" evidence="2">
    <location>
        <position position="16"/>
    </location>
    <ligand>
        <name>substrate</name>
    </ligand>
</feature>
<evidence type="ECO:0000256" key="1">
    <source>
        <dbReference type="ARBA" id="ARBA00022679"/>
    </source>
</evidence>
<proteinExistence type="inferred from homology"/>
<feature type="binding site" evidence="2">
    <location>
        <begin position="178"/>
        <end position="180"/>
    </location>
    <ligand>
        <name>substrate</name>
    </ligand>
</feature>
<accession>A0A9D9IAP4</accession>
<dbReference type="EC" id="2.5.1.-" evidence="2"/>
<name>A0A9D9IAP4_9SPIO</name>
<feature type="active site" evidence="2">
    <location>
        <position position="11"/>
    </location>
</feature>
<feature type="binding site" evidence="2">
    <location>
        <position position="11"/>
    </location>
    <ligand>
        <name>Mg(2+)</name>
        <dbReference type="ChEBI" id="CHEBI:18420"/>
    </ligand>
</feature>
<dbReference type="Pfam" id="PF01255">
    <property type="entry name" value="Prenyltransf"/>
    <property type="match status" value="1"/>
</dbReference>
<dbReference type="GO" id="GO:0045547">
    <property type="term" value="F:ditrans,polycis-polyprenyl diphosphate synthase [(2E,6E)-farnesyl diphosphate specific] activity"/>
    <property type="evidence" value="ECO:0007669"/>
    <property type="project" value="TreeGrafter"/>
</dbReference>
<feature type="active site" description="Proton acceptor" evidence="2">
    <location>
        <position position="58"/>
    </location>
</feature>
<keyword evidence="2" id="KW-0460">Magnesium</keyword>
<feature type="binding site" evidence="2">
    <location>
        <position position="24"/>
    </location>
    <ligand>
        <name>substrate</name>
    </ligand>
</feature>
<comment type="cofactor">
    <cofactor evidence="2">
        <name>Mg(2+)</name>
        <dbReference type="ChEBI" id="CHEBI:18420"/>
    </cofactor>
    <text evidence="2">Binds 2 magnesium ions per subunit.</text>
</comment>
<feature type="binding site" evidence="2">
    <location>
        <begin position="12"/>
        <end position="15"/>
    </location>
    <ligand>
        <name>substrate</name>
    </ligand>
</feature>
<dbReference type="PANTHER" id="PTHR10291:SF0">
    <property type="entry name" value="DEHYDRODOLICHYL DIPHOSPHATE SYNTHASE 2"/>
    <property type="match status" value="1"/>
</dbReference>
<dbReference type="PANTHER" id="PTHR10291">
    <property type="entry name" value="DEHYDRODOLICHYL DIPHOSPHATE SYNTHASE FAMILY MEMBER"/>
    <property type="match status" value="1"/>
</dbReference>
<dbReference type="GO" id="GO:0000287">
    <property type="term" value="F:magnesium ion binding"/>
    <property type="evidence" value="ECO:0007669"/>
    <property type="project" value="UniProtKB-UniRule"/>
</dbReference>
<protein>
    <recommendedName>
        <fullName evidence="2">Isoprenyl transferase</fullName>
        <ecNumber evidence="2">2.5.1.-</ecNumber>
    </recommendedName>
</protein>
<feature type="binding site" evidence="2">
    <location>
        <begin position="55"/>
        <end position="57"/>
    </location>
    <ligand>
        <name>substrate</name>
    </ligand>
</feature>
<dbReference type="Proteomes" id="UP000810292">
    <property type="component" value="Unassembled WGS sequence"/>
</dbReference>
<feature type="binding site" evidence="2">
    <location>
        <position position="172"/>
    </location>
    <ligand>
        <name>substrate</name>
    </ligand>
</feature>
<dbReference type="NCBIfam" id="TIGR00055">
    <property type="entry name" value="uppS"/>
    <property type="match status" value="1"/>
</dbReference>